<name>A0A318QRF4_9PROT</name>
<sequence>MGEALERWLSREGLARRIDVKPHNVARMVKQGKLPRPSYHLGERSPRWDRHAVDALMMKSQGIEIKRDMDEILEQACEEKIRQHAALQSRKKAAGRRVN</sequence>
<accession>A0A318QRF4</accession>
<organism evidence="1 2">
    <name type="scientific">Komagataeibacter oboediens</name>
    <dbReference type="NCBI Taxonomy" id="65958"/>
    <lineage>
        <taxon>Bacteria</taxon>
        <taxon>Pseudomonadati</taxon>
        <taxon>Pseudomonadota</taxon>
        <taxon>Alphaproteobacteria</taxon>
        <taxon>Acetobacterales</taxon>
        <taxon>Acetobacteraceae</taxon>
        <taxon>Komagataeibacter</taxon>
    </lineage>
</organism>
<protein>
    <recommendedName>
        <fullName evidence="3">DNA-binding protein</fullName>
    </recommendedName>
</protein>
<dbReference type="OrthoDB" id="7277697at2"/>
<dbReference type="Proteomes" id="UP000247417">
    <property type="component" value="Unassembled WGS sequence"/>
</dbReference>
<dbReference type="RefSeq" id="WP_110507340.1">
    <property type="nucleotide sequence ID" value="NZ_NKTX01000025.1"/>
</dbReference>
<gene>
    <name evidence="1" type="ORF">CFR80_10730</name>
</gene>
<comment type="caution">
    <text evidence="1">The sequence shown here is derived from an EMBL/GenBank/DDBJ whole genome shotgun (WGS) entry which is preliminary data.</text>
</comment>
<dbReference type="STRING" id="940286.GCA_000227565_00788"/>
<evidence type="ECO:0008006" key="3">
    <source>
        <dbReference type="Google" id="ProtNLM"/>
    </source>
</evidence>
<dbReference type="AlphaFoldDB" id="A0A318QRF4"/>
<reference evidence="1 2" key="1">
    <citation type="submission" date="2017-07" db="EMBL/GenBank/DDBJ databases">
        <title>A draft genome sequence of Komagataeibacter oboediens LMG 18849.</title>
        <authorList>
            <person name="Skraban J."/>
            <person name="Cleenwerck I."/>
            <person name="Vandamme P."/>
            <person name="Trcek J."/>
        </authorList>
    </citation>
    <scope>NUCLEOTIDE SEQUENCE [LARGE SCALE GENOMIC DNA]</scope>
    <source>
        <strain evidence="1 2">LMG 18849</strain>
    </source>
</reference>
<evidence type="ECO:0000313" key="1">
    <source>
        <dbReference type="EMBL" id="PYD81605.1"/>
    </source>
</evidence>
<evidence type="ECO:0000313" key="2">
    <source>
        <dbReference type="Proteomes" id="UP000247417"/>
    </source>
</evidence>
<proteinExistence type="predicted"/>
<dbReference type="EMBL" id="NKTX01000025">
    <property type="protein sequence ID" value="PYD81605.1"/>
    <property type="molecule type" value="Genomic_DNA"/>
</dbReference>